<dbReference type="Proteomes" id="UP000008641">
    <property type="component" value="Chromosome"/>
</dbReference>
<accession>F0NY57</accession>
<dbReference type="eggNOG" id="ENOG502ZXZT">
    <property type="taxonomic scope" value="Bacteria"/>
</dbReference>
<reference evidence="1 2" key="1">
    <citation type="journal article" date="2011" name="Stand. Genomic Sci.">
        <title>Complete genome sequence of Weeksella virosa type strain (9751).</title>
        <authorList>
            <person name="Lang E."/>
            <person name="Teshima H."/>
            <person name="Lucas S."/>
            <person name="Lapidus A."/>
            <person name="Hammon N."/>
            <person name="Deshpande S."/>
            <person name="Nolan M."/>
            <person name="Cheng J.F."/>
            <person name="Pitluck S."/>
            <person name="Liolios K."/>
            <person name="Pagani I."/>
            <person name="Mikhailova N."/>
            <person name="Ivanova N."/>
            <person name="Mavromatis K."/>
            <person name="Pati A."/>
            <person name="Tapia R."/>
            <person name="Han C."/>
            <person name="Goodwin L."/>
            <person name="Chen A."/>
            <person name="Palaniappan K."/>
            <person name="Land M."/>
            <person name="Hauser L."/>
            <person name="Chang Y.J."/>
            <person name="Jeffries C.D."/>
            <person name="Brambilla E.M."/>
            <person name="Kopitz M."/>
            <person name="Rohde M."/>
            <person name="Goker M."/>
            <person name="Tindall B.J."/>
            <person name="Detter J.C."/>
            <person name="Woyke T."/>
            <person name="Bristow J."/>
            <person name="Eisen J.A."/>
            <person name="Markowitz V."/>
            <person name="Hugenholtz P."/>
            <person name="Klenk H.P."/>
            <person name="Kyrpides N.C."/>
        </authorList>
    </citation>
    <scope>NUCLEOTIDE SEQUENCE [LARGE SCALE GENOMIC DNA]</scope>
    <source>
        <strain evidence="2">ATCC 43766 / DSM 16922 / JCM 21250 / NBRC 16016 / NCTC 11634 / CL345/78</strain>
    </source>
</reference>
<dbReference type="KEGG" id="wvi:Weevi_0328"/>
<evidence type="ECO:0000313" key="1">
    <source>
        <dbReference type="EMBL" id="ADX67048.1"/>
    </source>
</evidence>
<gene>
    <name evidence="1" type="ordered locus">Weevi_0328</name>
</gene>
<organism evidence="1 2">
    <name type="scientific">Weeksella virosa (strain ATCC 43766 / DSM 16922 / JCM 21250 / CCUG 30538 / CDC 9751 / IAM 14551 / NBRC 16016 / NCTC 11634 / CL345/78)</name>
    <dbReference type="NCBI Taxonomy" id="865938"/>
    <lineage>
        <taxon>Bacteria</taxon>
        <taxon>Pseudomonadati</taxon>
        <taxon>Bacteroidota</taxon>
        <taxon>Flavobacteriia</taxon>
        <taxon>Flavobacteriales</taxon>
        <taxon>Weeksellaceae</taxon>
        <taxon>Weeksella</taxon>
    </lineage>
</organism>
<reference evidence="2" key="2">
    <citation type="journal article" date="2011" name="Stand. Genomic Sci.">
        <title>Complete genome sequence of Weeksella virosa type strain (9751T).</title>
        <authorList>
            <person name="Lang E."/>
            <person name="Teshima H."/>
            <person name="Lucas S."/>
            <person name="Lapidus A."/>
            <person name="Hammon N."/>
            <person name="Deshpande S."/>
            <person name="Nolan M."/>
            <person name="Cheng J."/>
            <person name="Pitluck S."/>
            <person name="Liolios K."/>
            <person name="Pagani I."/>
            <person name="Mikhailova N."/>
            <person name="Ivanova N."/>
            <person name="Mavromatis K."/>
            <person name="Pati A."/>
            <person name="Tapia R."/>
            <person name="Han C."/>
            <person name="Goodwin L."/>
            <person name="Chen A."/>
            <person name="Palaniappan K."/>
            <person name="Land M."/>
            <person name="Hauser L."/>
            <person name="Chang Y."/>
            <person name="Jeffries C."/>
            <person name="Brambilla E."/>
            <person name="Kopitz M."/>
            <person name="Rohde M."/>
            <person name="Goker M."/>
            <person name="Tindall B."/>
            <person name="Detter J."/>
            <person name="Woyke T."/>
            <person name="Bristow J."/>
            <person name="Eisen J."/>
            <person name="Markowitz V."/>
            <person name="Hugenholtz P."/>
            <person name="Klenk H."/>
            <person name="Kyrpides N."/>
        </authorList>
    </citation>
    <scope>NUCLEOTIDE SEQUENCE [LARGE SCALE GENOMIC DNA]</scope>
    <source>
        <strain evidence="2">ATCC 43766 / DSM 16922 / JCM 21250 / NBRC 16016 / NCTC 11634 / CL345/78</strain>
    </source>
</reference>
<protein>
    <submittedName>
        <fullName evidence="1">Uncharacterized protein</fullName>
    </submittedName>
</protein>
<keyword evidence="2" id="KW-1185">Reference proteome</keyword>
<dbReference type="AlphaFoldDB" id="F0NY57"/>
<dbReference type="STRING" id="865938.Weevi_0328"/>
<proteinExistence type="predicted"/>
<dbReference type="HOGENOM" id="CLU_739540_0_0_10"/>
<dbReference type="EMBL" id="CP002455">
    <property type="protein sequence ID" value="ADX67048.1"/>
    <property type="molecule type" value="Genomic_DNA"/>
</dbReference>
<evidence type="ECO:0000313" key="2">
    <source>
        <dbReference type="Proteomes" id="UP000008641"/>
    </source>
</evidence>
<name>F0NY57_WEEVC</name>
<sequence>MIVLIAIISCNSDYNLNLKTEGRTNDYSAKVSYDAERNIIKFSGLKSSVKDFLSDTISDKNSMFTKFYKEGFLPLSVSPEIKDENLYNEVQQKTLINIPSHYAKNGNEEEDSETFLEDEEFASLLNSEGALQLNDSIYMYTPNGLFIVHKDDYDSLEDFIEENQEISIPEGMNYVSDKIISYRPNLEELGSEYDIVDRIAPDEPGSGGGGGGGTTITIPKPNQTNHYTNCNNGINTPFVGNIFGKQYVCYYNFSSKYRVKTVFEIQDFFLFYSVRAKNKFRKKGWTGIWGREDAKKLYLRINNGVMKVERKTFTATISDSQLKPLINSINNLITVKSAPIPVVSDVYLLESSGKFKQQNYSLSCKFPVFPTVQN</sequence>